<evidence type="ECO:0000256" key="1">
    <source>
        <dbReference type="ARBA" id="ARBA00023002"/>
    </source>
</evidence>
<dbReference type="GO" id="GO:0016491">
    <property type="term" value="F:oxidoreductase activity"/>
    <property type="evidence" value="ECO:0007669"/>
    <property type="project" value="UniProtKB-KW"/>
</dbReference>
<keyword evidence="6" id="KW-1185">Reference proteome</keyword>
<name>A0A2T3A0L6_9PEZI</name>
<reference evidence="5 6" key="1">
    <citation type="journal article" date="2018" name="Mycol. Prog.">
        <title>Coniella lustricola, a new species from submerged detritus.</title>
        <authorList>
            <person name="Raudabaugh D.B."/>
            <person name="Iturriaga T."/>
            <person name="Carver A."/>
            <person name="Mondo S."/>
            <person name="Pangilinan J."/>
            <person name="Lipzen A."/>
            <person name="He G."/>
            <person name="Amirebrahimi M."/>
            <person name="Grigoriev I.V."/>
            <person name="Miller A.N."/>
        </authorList>
    </citation>
    <scope>NUCLEOTIDE SEQUENCE [LARGE SCALE GENOMIC DNA]</scope>
    <source>
        <strain evidence="5 6">B22-T-1</strain>
    </source>
</reference>
<dbReference type="PANTHER" id="PTHR46505:SF1">
    <property type="entry name" value="OXIDOREDUCTASE NAD-BINDING DOMAIN-CONTAINING PROTEIN 1"/>
    <property type="match status" value="1"/>
</dbReference>
<dbReference type="InterPro" id="IPR039261">
    <property type="entry name" value="FNR_nucleotide-bd"/>
</dbReference>
<dbReference type="OrthoDB" id="436496at2759"/>
<feature type="domain" description="FAD-binding FR-type" evidence="4">
    <location>
        <begin position="108"/>
        <end position="277"/>
    </location>
</feature>
<keyword evidence="2" id="KW-0520">NAD</keyword>
<dbReference type="InterPro" id="IPR017938">
    <property type="entry name" value="Riboflavin_synthase-like_b-brl"/>
</dbReference>
<dbReference type="EMBL" id="KZ678525">
    <property type="protein sequence ID" value="PSR80595.1"/>
    <property type="molecule type" value="Genomic_DNA"/>
</dbReference>
<dbReference type="Gene3D" id="3.40.50.80">
    <property type="entry name" value="Nucleotide-binding domain of ferredoxin-NADP reductase (FNR) module"/>
    <property type="match status" value="1"/>
</dbReference>
<dbReference type="STRING" id="2025994.A0A2T3A0L6"/>
<accession>A0A2T3A0L6</accession>
<dbReference type="AlphaFoldDB" id="A0A2T3A0L6"/>
<dbReference type="InterPro" id="IPR013121">
    <property type="entry name" value="Fe_red_NAD-bd_6"/>
</dbReference>
<dbReference type="PROSITE" id="PS51384">
    <property type="entry name" value="FAD_FR"/>
    <property type="match status" value="1"/>
</dbReference>
<dbReference type="Pfam" id="PF08030">
    <property type="entry name" value="NAD_binding_6"/>
    <property type="match status" value="1"/>
</dbReference>
<sequence length="475" mass="51561">MNTLRGFIITTKSSSSSRESVRPLKCLDSVDFNSRSGIVTIGGDRRSAAVSLPPPLSSSLWSVSSYSKAASTRTRTSIYTHDIARRHKRMASMKLDHAERTATEPRNGALHRTVLAQVDEINPTTRIIRLGIPKATGTIRFLPGQWLDVFVPDIPDRPGGFTITSPPFKAVHRTPITAPSPQQTSSQLHSTLQPQSERLKTSHAPSPATTPSTTTTPPTDVVDDKSKLPYLELAIRKAPENKVAVWLWQPIDKILDAEVSVRVGGRFVWPAPGLVPTTLRKIVLVAGGVGINPLISIASHILSTSTSSNGPASRLTVEILYSMRDPGEGNRVASKMLFVERLADMFGALAPTFDHDANDNTNRDGVETKAHVDSTMKPTLKGHLKVFITSGTTEAKQEAGDGNDHGNSGIGGTALSFTPRRITIDDISQAIGPDKRFCAVYVCGVPTMTDEFVEKLTSPTGLGLERHRVLSEKWW</sequence>
<evidence type="ECO:0000313" key="6">
    <source>
        <dbReference type="Proteomes" id="UP000241462"/>
    </source>
</evidence>
<gene>
    <name evidence="5" type="ORF">BD289DRAFT_61896</name>
</gene>
<dbReference type="SUPFAM" id="SSF52343">
    <property type="entry name" value="Ferredoxin reductase-like, C-terminal NADP-linked domain"/>
    <property type="match status" value="1"/>
</dbReference>
<organism evidence="5 6">
    <name type="scientific">Coniella lustricola</name>
    <dbReference type="NCBI Taxonomy" id="2025994"/>
    <lineage>
        <taxon>Eukaryota</taxon>
        <taxon>Fungi</taxon>
        <taxon>Dikarya</taxon>
        <taxon>Ascomycota</taxon>
        <taxon>Pezizomycotina</taxon>
        <taxon>Sordariomycetes</taxon>
        <taxon>Sordariomycetidae</taxon>
        <taxon>Diaporthales</taxon>
        <taxon>Schizoparmaceae</taxon>
        <taxon>Coniella</taxon>
    </lineage>
</organism>
<dbReference type="CDD" id="cd00322">
    <property type="entry name" value="FNR_like"/>
    <property type="match status" value="1"/>
</dbReference>
<dbReference type="PANTHER" id="PTHR46505">
    <property type="entry name" value="OXIDOREDUCTASE NAD-BINDING DOMAIN-CONTAINING PROTEIN 1"/>
    <property type="match status" value="1"/>
</dbReference>
<protein>
    <recommendedName>
        <fullName evidence="4">FAD-binding FR-type domain-containing protein</fullName>
    </recommendedName>
</protein>
<dbReference type="InterPro" id="IPR052128">
    <property type="entry name" value="Oxidoreductase_NAD-binding"/>
</dbReference>
<evidence type="ECO:0000256" key="2">
    <source>
        <dbReference type="ARBA" id="ARBA00023027"/>
    </source>
</evidence>
<dbReference type="InterPro" id="IPR017927">
    <property type="entry name" value="FAD-bd_FR_type"/>
</dbReference>
<dbReference type="SUPFAM" id="SSF63380">
    <property type="entry name" value="Riboflavin synthase domain-like"/>
    <property type="match status" value="1"/>
</dbReference>
<feature type="region of interest" description="Disordered" evidence="3">
    <location>
        <begin position="171"/>
        <end position="223"/>
    </location>
</feature>
<evidence type="ECO:0000313" key="5">
    <source>
        <dbReference type="EMBL" id="PSR80595.1"/>
    </source>
</evidence>
<evidence type="ECO:0000259" key="4">
    <source>
        <dbReference type="PROSITE" id="PS51384"/>
    </source>
</evidence>
<keyword evidence="1" id="KW-0560">Oxidoreductase</keyword>
<dbReference type="Proteomes" id="UP000241462">
    <property type="component" value="Unassembled WGS sequence"/>
</dbReference>
<dbReference type="InParanoid" id="A0A2T3A0L6"/>
<dbReference type="GO" id="GO:0005739">
    <property type="term" value="C:mitochondrion"/>
    <property type="evidence" value="ECO:0007669"/>
    <property type="project" value="TreeGrafter"/>
</dbReference>
<feature type="compositionally biased region" description="Low complexity" evidence="3">
    <location>
        <begin position="179"/>
        <end position="219"/>
    </location>
</feature>
<proteinExistence type="predicted"/>
<evidence type="ECO:0000256" key="3">
    <source>
        <dbReference type="SAM" id="MobiDB-lite"/>
    </source>
</evidence>